<dbReference type="GO" id="GO:0008047">
    <property type="term" value="F:enzyme activator activity"/>
    <property type="evidence" value="ECO:0007669"/>
    <property type="project" value="InterPro"/>
</dbReference>
<dbReference type="GO" id="GO:0016485">
    <property type="term" value="P:protein processing"/>
    <property type="evidence" value="ECO:0007669"/>
    <property type="project" value="TreeGrafter"/>
</dbReference>
<dbReference type="SUPFAM" id="SSF53163">
    <property type="entry name" value="HybD-like"/>
    <property type="match status" value="1"/>
</dbReference>
<keyword evidence="6" id="KW-1185">Reference proteome</keyword>
<dbReference type="Proteomes" id="UP000297713">
    <property type="component" value="Unassembled WGS sequence"/>
</dbReference>
<dbReference type="AlphaFoldDB" id="A0A4Y8P9T6"/>
<dbReference type="PANTHER" id="PTHR30302">
    <property type="entry name" value="HYDROGENASE 1 MATURATION PROTEASE"/>
    <property type="match status" value="1"/>
</dbReference>
<evidence type="ECO:0000256" key="4">
    <source>
        <dbReference type="ARBA" id="ARBA00022801"/>
    </source>
</evidence>
<proteinExistence type="inferred from homology"/>
<dbReference type="InterPro" id="IPR023430">
    <property type="entry name" value="Pept_HybD-like_dom_sf"/>
</dbReference>
<reference evidence="5 6" key="1">
    <citation type="submission" date="2016-05" db="EMBL/GenBank/DDBJ databases">
        <title>Diversity and Homogeneity among Thermoacidophilic Verrucomicrobia Methanotrophs Linked with Geographical Origin.</title>
        <authorList>
            <person name="Erikstad H.-A."/>
            <person name="Smestad N.B."/>
            <person name="Ceballos R.M."/>
            <person name="Birkeland N.-K."/>
        </authorList>
    </citation>
    <scope>NUCLEOTIDE SEQUENCE [LARGE SCALE GENOMIC DNA]</scope>
    <source>
        <strain evidence="5 6">Phi</strain>
    </source>
</reference>
<evidence type="ECO:0000256" key="2">
    <source>
        <dbReference type="ARBA" id="ARBA00022670"/>
    </source>
</evidence>
<evidence type="ECO:0000313" key="6">
    <source>
        <dbReference type="Proteomes" id="UP000297713"/>
    </source>
</evidence>
<evidence type="ECO:0000313" key="5">
    <source>
        <dbReference type="EMBL" id="TFE67523.1"/>
    </source>
</evidence>
<sequence length="170" mass="19041">MKKGLIGGIGNIFFGDDGFGVEVISILKKELHSCPFISLIDFGIRTIDLALEITSGYQWAVLIDCVFLNKRPATLYLFDLEEWNDQHLCFDPHQMNLNNFPSFAKQFGPLPNQVILVGCEPYSIEEKIKLSKPVLEAAHVAADAIKKAVKVLLDSPQVVLSKEWLSSYFP</sequence>
<comment type="caution">
    <text evidence="5">The sequence shown here is derived from an EMBL/GenBank/DDBJ whole genome shotgun (WGS) entry which is preliminary data.</text>
</comment>
<gene>
    <name evidence="5" type="ORF">A7Q10_09470</name>
</gene>
<dbReference type="PANTHER" id="PTHR30302:SF1">
    <property type="entry name" value="HYDROGENASE 2 MATURATION PROTEASE"/>
    <property type="match status" value="1"/>
</dbReference>
<keyword evidence="4" id="KW-0378">Hydrolase</keyword>
<dbReference type="RefSeq" id="WP_134440456.1">
    <property type="nucleotide sequence ID" value="NZ_LXQC01000153.1"/>
</dbReference>
<keyword evidence="2" id="KW-0645">Protease</keyword>
<dbReference type="Gene3D" id="3.40.50.1450">
    <property type="entry name" value="HybD-like"/>
    <property type="match status" value="1"/>
</dbReference>
<evidence type="ECO:0008006" key="7">
    <source>
        <dbReference type="Google" id="ProtNLM"/>
    </source>
</evidence>
<evidence type="ECO:0000256" key="3">
    <source>
        <dbReference type="ARBA" id="ARBA00022750"/>
    </source>
</evidence>
<keyword evidence="3" id="KW-0064">Aspartyl protease</keyword>
<dbReference type="NCBIfam" id="TIGR00072">
    <property type="entry name" value="hydrog_prot"/>
    <property type="match status" value="1"/>
</dbReference>
<accession>A0A4Y8P9T6</accession>
<dbReference type="EMBL" id="LXQC01000153">
    <property type="protein sequence ID" value="TFE67523.1"/>
    <property type="molecule type" value="Genomic_DNA"/>
</dbReference>
<dbReference type="OrthoDB" id="9794619at2"/>
<dbReference type="Pfam" id="PF01750">
    <property type="entry name" value="HycI"/>
    <property type="match status" value="1"/>
</dbReference>
<comment type="similarity">
    <text evidence="1">Belongs to the peptidase A31 family.</text>
</comment>
<name>A0A4Y8P9T6_9BACT</name>
<dbReference type="InterPro" id="IPR000671">
    <property type="entry name" value="Peptidase_A31"/>
</dbReference>
<organism evidence="5 6">
    <name type="scientific">Methylacidiphilum caldifontis</name>
    <dbReference type="NCBI Taxonomy" id="2795386"/>
    <lineage>
        <taxon>Bacteria</taxon>
        <taxon>Pseudomonadati</taxon>
        <taxon>Verrucomicrobiota</taxon>
        <taxon>Methylacidiphilae</taxon>
        <taxon>Methylacidiphilales</taxon>
        <taxon>Methylacidiphilaceae</taxon>
        <taxon>Methylacidiphilum (ex Ratnadevi et al. 2023)</taxon>
    </lineage>
</organism>
<evidence type="ECO:0000256" key="1">
    <source>
        <dbReference type="ARBA" id="ARBA00006814"/>
    </source>
</evidence>
<dbReference type="GO" id="GO:0004190">
    <property type="term" value="F:aspartic-type endopeptidase activity"/>
    <property type="evidence" value="ECO:0007669"/>
    <property type="project" value="UniProtKB-KW"/>
</dbReference>
<protein>
    <recommendedName>
        <fullName evidence="7">Hydrogenase maturation protease</fullName>
    </recommendedName>
</protein>
<dbReference type="PRINTS" id="PR00446">
    <property type="entry name" value="HYDRGNUPTAKE"/>
</dbReference>